<comment type="caution">
    <text evidence="6">The sequence shown here is derived from an EMBL/GenBank/DDBJ whole genome shotgun (WGS) entry which is preliminary data.</text>
</comment>
<evidence type="ECO:0000313" key="7">
    <source>
        <dbReference type="Proteomes" id="UP000689195"/>
    </source>
</evidence>
<feature type="region of interest" description="Disordered" evidence="5">
    <location>
        <begin position="1"/>
        <end position="34"/>
    </location>
</feature>
<feature type="coiled-coil region" evidence="4">
    <location>
        <begin position="1052"/>
        <end position="1094"/>
    </location>
</feature>
<proteinExistence type="predicted"/>
<name>A0A8S1X5U2_9CILI</name>
<dbReference type="InterPro" id="IPR050349">
    <property type="entry name" value="WD_LIS1/nudF_dynein_reg"/>
</dbReference>
<reference evidence="6" key="1">
    <citation type="submission" date="2021-01" db="EMBL/GenBank/DDBJ databases">
        <authorList>
            <consortium name="Genoscope - CEA"/>
            <person name="William W."/>
        </authorList>
    </citation>
    <scope>NUCLEOTIDE SEQUENCE</scope>
</reference>
<evidence type="ECO:0000256" key="4">
    <source>
        <dbReference type="SAM" id="Coils"/>
    </source>
</evidence>
<dbReference type="PROSITE" id="PS50082">
    <property type="entry name" value="WD_REPEATS_2"/>
    <property type="match status" value="1"/>
</dbReference>
<keyword evidence="4" id="KW-0175">Coiled coil</keyword>
<keyword evidence="2" id="KW-0677">Repeat</keyword>
<evidence type="ECO:0000313" key="6">
    <source>
        <dbReference type="EMBL" id="CAD8196290.1"/>
    </source>
</evidence>
<dbReference type="SMART" id="SM00320">
    <property type="entry name" value="WD40"/>
    <property type="match status" value="4"/>
</dbReference>
<sequence length="3150" mass="371208">MNNNTIYLRGGGCGTSKKDPKQHKQEMERGKQKVDMTEKEKMAKLIQQHSEIISKNAIIAMSEKKKLMSSFQFFLDNRQELWGIIVDKEESAQIIDIILNNLKPLLEALRTLIKGFVAYSVYLSQIIQLLSWIIFCFYSNSKENKERFMKVNDQTQYLEIINQIKTEIDIEKNIDKYQNNLEYELYIIESIFTIVPTDSDEAKEIAASFLIGAATSFLSFSINDQFLSSLKKGVIYIYNEHDKSSRKKILKIIFALLQLKYETINKIQKSDQAKNCVDLDQLNNVYNDVISKSSDWQVWCTWTKVLSQLFQQKLILPLDKIQSLKISNEPYIHKNEIRKTCWLNIDSRLIENNATAKLIYQNIEELQELGRLQYTILYGYKQMPSFESLYSSKLTQSIEKENFDAFQFNLSSVSIMLHNSSEIQKAQEQLQQHIELLSTTNKSKIQDIENYLKKAINNTIQLLESINSLHEIEHPNDNELESPKQPVGQNAIFQSQFIQNQSPIQQYEDKEEKWLEEIVKLKKSLSIKFVSFFLKSLLIKIKNQSKDNQQKEIDDKTKEEYQIDFILGEKKNDKEQINQNNQVQDQIIQNNNQDQIIQNNNQFQDQIIQNNIFDQDQVIQNYTSDQYKLNILDLLLEIEKRKVEKKKTKIPKYKEIVSIFKKDPFQIENLQQLQSRLKYISIQRSKHQMKNDEEYKFGFKEGIKLLQGGSAFLKWNLNLFVKMKFYIQELSQNQYNDKQLNQQANQIIDSLKGFSLQLASIKAVQKCIKFFYSKYDACIKYKLIRKVSQKRNVIYQVLKTITLKKFETLNMVYAIHKETIKKVKETGVIYICQSIFQAIQNEHEKFLDDIVQLKRAIQMIIELLNADEKKNNKDQDEFKIFTNQEIFNQEKIVNPVNNAQWLKNKDSYFKLTLFYQNYCHSFQSWQKKNKNYSQNVVYQIEMKQQLIKEYLEKIEIAQEYKTLQEEDDQFKQELYNEVQSHLESLLKSIIQSEQENFKAEQNSPKENLHFFQFLFDNIKEIEHQVQVQFDNLKFINQQQGVFSILINNSLLLKRANSQYQNKIEQNEQKIKDLVGNYEEKLPKQVIELKDLQQRFYDQKLILSPNLKSEIFFILTQIWKKEDVTSDPSYYDKFAEAASDLINKNKWRVRQSCIYELMYFKNSCLTQATVDLAKGLLVKCRIYETDKRNKQLLDDQDQNQVVIMFQQCWTQQEEDVQNKIKQKLEELNDIAYKITIETKQYEKSKFKKRYVELESEIQGIVKNAESLGNSLGTSLLFFQDIKNDLVNIQSQLKNLQGSIDQIHKDIQLLQGRSIKDLLIIRMQRVLQQRIILNSENVYVPIKTKEKQVLENQEDEETPLYTDDLFSNGEINEFIWKQQKLSLLIHGQAGSGKSTAARKIEEFLWLLFKKNINIAESIPIIPIFVSLPQLKDPLSMAMEETLKSDNYRFNDKQIIEFKEAVEQNQFKLVIIMDSYDEIKSEFTNRNLILSNKLYKWRCQSDEQRFPKIITTSRSEIFINNEYRSWFLPESENLQYYKEIRLLNFTNEQVNTYIEYHTILSVKKIIKDFYFNNKDNSGFFAFEELFNEIIKVINEKEQQDDKQDQQFLLSKNQIERILSLCENFVSGDIAMTMQQSLEEVWFKEYYIKNIQQMDIGSLLETPFMIEIVASVLPQMIKHRQELNTLKESFMKKLLQQENFSSEQLSKEWSKIISNEQFLDEYLKISNDSDRDGIISKHFKKFDNFQILQNAIKLDPLCSYDFYDQFFAQYFKRQINKLIESGESLAYISNLSDLWEFTHRLANDMTLQQVSQVQYIPRIQLFQKKKDIDWRDVYFNDEQEQGQIKKLFRKIMPIKQKYGIYSFNHKSLQEFLVAKWLIQQLDQFNLNLSLNGIDSQLDDLCVHNLSKDSMNGVLKFIVDKLSQNQFLQKKLFEITILSKTIQKNDQNKIQGSMKVSQTIQLKRAQTQLLAQQNVTQNLYTDEEVTQRIIQASSNCLYLLHLLKYPLNKDLNSIKINDIQLLDSNFFGATLSKSEFNNVNISQSNFNFANLQDVVWNDILIDELPSIETKLKISSQSFYFNYIKSEDLLIFNIKDKIFSFNYKTQTEAVRQHESEQNCLDVKYILVSQNQSNQKIAYFYKDSITLISKIKSKIKLPDGYIFQTAYFTQKDDLIIGLIVGSENLLIKLPTDVQEEEIVINDNNKIYLNKLVLKQIIQITSYENYIMFLADKEVIFYKEYNFLYFFIKCSHKNCKNYQNNENNENQPKCQLLQKYTCIEVSENQNLLLLGYLEEDDYESSGILVIEKQYLTYQPQNCKENNNLEQKQYITTDKFIQLDIPGENQLKAYFVDEDKYILSFSHSNNLTYMKLWNYKEKKIISSTILDGQIKQMTKISGLLISTINNNGKIQIWDLQALLQQQNSNPKSTITCCIFSIDSNIISGNQHGIIQIWDRQRGTKIGKDLESHTAAVSSLVTYEKDNEILISGDTQGNINFWNLLKYELFKSIYIISPIKSLNMIEINKGNHQLITHSQNYHYIQLWDEKFKSYQLFCENQNNIKINQIELQTIIQFLQNKSTRSPPKKYADSTKLKDCQAFAIGKYTNNFYFAQSLLDEQQQQTKDILINIYYEEFKEQKSQDETKEQLFFSRSVILEFEKNNTETEIVQIIKEINQKKILVATNTKIFIIKISKLGIEKKRFDYPNVGKILDVQIDEDLLFCCGNSVIIKNIRSGKDIPSSIKTINQNEQQIEMIGEQDFFCSLLYYRKKNTLFIGMTSGKIIEYDLLQCNSQVHYQHKKQIIYLQIHTRQDGQQDVLVTAGKDSLIYFWPLTIQDLKQLKPTDQKQILLEDSEINKFWYFDQENYFICQNQSGYYLAAYFSDGLNYYKISDYDPTSICDYNNKKQAFYQLTFKKNSSHDPSKKAELTKTMVLQEAMKAHYQENNNYKAEFLLLDHNKSQIITADDDANILFWSPNGDHSDIIKPFDTDQALQVQISISHKFNSIICGCFDGNSRKYLIAKISLEDQKKQDIIIAFGVDQPTLKQLQILSQDLILILTSSSTNNINIYSINSEQFIQQMKNLSIGSAVLTEYGQNKESVFLTYGEFNQLTYYEKFNEKYGSRFRFGNSIKKFSCHYANITNSKFFSKHQIDLTKIFNQGESV</sequence>
<evidence type="ECO:0000256" key="1">
    <source>
        <dbReference type="ARBA" id="ARBA00022574"/>
    </source>
</evidence>
<feature type="coiled-coil region" evidence="4">
    <location>
        <begin position="1235"/>
        <end position="1311"/>
    </location>
</feature>
<dbReference type="Proteomes" id="UP000689195">
    <property type="component" value="Unassembled WGS sequence"/>
</dbReference>
<organism evidence="6 7">
    <name type="scientific">Paramecium pentaurelia</name>
    <dbReference type="NCBI Taxonomy" id="43138"/>
    <lineage>
        <taxon>Eukaryota</taxon>
        <taxon>Sar</taxon>
        <taxon>Alveolata</taxon>
        <taxon>Ciliophora</taxon>
        <taxon>Intramacronucleata</taxon>
        <taxon>Oligohymenophorea</taxon>
        <taxon>Peniculida</taxon>
        <taxon>Parameciidae</taxon>
        <taxon>Paramecium</taxon>
    </lineage>
</organism>
<keyword evidence="7" id="KW-1185">Reference proteome</keyword>
<dbReference type="OrthoDB" id="2443807at2759"/>
<dbReference type="PANTHER" id="PTHR44129">
    <property type="entry name" value="WD REPEAT-CONTAINING PROTEIN POP1"/>
    <property type="match status" value="1"/>
</dbReference>
<feature type="coiled-coil region" evidence="4">
    <location>
        <begin position="504"/>
        <end position="559"/>
    </location>
</feature>
<dbReference type="InterPro" id="IPR001680">
    <property type="entry name" value="WD40_rpt"/>
</dbReference>
<evidence type="ECO:0000256" key="2">
    <source>
        <dbReference type="ARBA" id="ARBA00022737"/>
    </source>
</evidence>
<evidence type="ECO:0000256" key="5">
    <source>
        <dbReference type="SAM" id="MobiDB-lite"/>
    </source>
</evidence>
<keyword evidence="1 3" id="KW-0853">WD repeat</keyword>
<gene>
    <name evidence="6" type="ORF">PPENT_87.1.T1120053</name>
</gene>
<feature type="compositionally biased region" description="Basic and acidic residues" evidence="5">
    <location>
        <begin position="16"/>
        <end position="34"/>
    </location>
</feature>
<evidence type="ECO:0000256" key="3">
    <source>
        <dbReference type="PROSITE-ProRule" id="PRU00221"/>
    </source>
</evidence>
<dbReference type="EMBL" id="CAJJDO010000112">
    <property type="protein sequence ID" value="CAD8196290.1"/>
    <property type="molecule type" value="Genomic_DNA"/>
</dbReference>
<evidence type="ECO:0008006" key="8">
    <source>
        <dbReference type="Google" id="ProtNLM"/>
    </source>
</evidence>
<protein>
    <recommendedName>
        <fullName evidence="8">NACHT domain-containing protein</fullName>
    </recommendedName>
</protein>
<accession>A0A8S1X5U2</accession>
<feature type="repeat" description="WD" evidence="3">
    <location>
        <begin position="2456"/>
        <end position="2498"/>
    </location>
</feature>
<dbReference type="CDD" id="cd00009">
    <property type="entry name" value="AAA"/>
    <property type="match status" value="1"/>
</dbReference>